<reference evidence="2" key="1">
    <citation type="submission" date="2019-07" db="EMBL/GenBank/DDBJ databases">
        <title>Toxilogical consequences of a new and cryptic species of cyanobacteria (Komarekiella delphini-convector) recovered from the epidermis of a bottlenose dolphin and 1500 ft. in the air.</title>
        <authorList>
            <person name="Brown A.O."/>
            <person name="Dvorak P."/>
            <person name="Villanueva C.D."/>
            <person name="Foss A.J."/>
            <person name="Garvey A.D."/>
            <person name="Gibson Q.A."/>
            <person name="Johansen J.R."/>
            <person name="Casamatta D.A."/>
        </authorList>
    </citation>
    <scope>NUCLEOTIDE SEQUENCE</scope>
    <source>
        <strain evidence="2">SJRDD-AB1</strain>
    </source>
</reference>
<sequence>MNTATSSRLLLRICYIRGDPDRVCPEFLMDMRRLIKKTAKPIRKKTDATPPPTQAIEMPEIQDIPELVVDSEPHAYMQASQSDYIPESYRPLHSLGNSGWQPSDVWRELRVDDFCG</sequence>
<gene>
    <name evidence="2" type="ORF">FNW02_36350</name>
</gene>
<evidence type="ECO:0000313" key="3">
    <source>
        <dbReference type="Proteomes" id="UP001165986"/>
    </source>
</evidence>
<dbReference type="EMBL" id="VJXY01000106">
    <property type="protein sequence ID" value="MBD6621053.1"/>
    <property type="molecule type" value="Genomic_DNA"/>
</dbReference>
<comment type="caution">
    <text evidence="2">The sequence shown here is derived from an EMBL/GenBank/DDBJ whole genome shotgun (WGS) entry which is preliminary data.</text>
</comment>
<evidence type="ECO:0000256" key="1">
    <source>
        <dbReference type="SAM" id="MobiDB-lite"/>
    </source>
</evidence>
<protein>
    <submittedName>
        <fullName evidence="2">Uncharacterized protein</fullName>
    </submittedName>
</protein>
<dbReference type="AlphaFoldDB" id="A0AA41BA81"/>
<proteinExistence type="predicted"/>
<keyword evidence="3" id="KW-1185">Reference proteome</keyword>
<evidence type="ECO:0000313" key="2">
    <source>
        <dbReference type="EMBL" id="MBD6621053.1"/>
    </source>
</evidence>
<organism evidence="2 3">
    <name type="scientific">Komarekiella delphini-convector SJRDD-AB1</name>
    <dbReference type="NCBI Taxonomy" id="2593771"/>
    <lineage>
        <taxon>Bacteria</taxon>
        <taxon>Bacillati</taxon>
        <taxon>Cyanobacteriota</taxon>
        <taxon>Cyanophyceae</taxon>
        <taxon>Nostocales</taxon>
        <taxon>Nostocaceae</taxon>
        <taxon>Komarekiella</taxon>
        <taxon>Komarekiella delphini-convector</taxon>
    </lineage>
</organism>
<feature type="region of interest" description="Disordered" evidence="1">
    <location>
        <begin position="40"/>
        <end position="59"/>
    </location>
</feature>
<name>A0AA41BA81_9NOST</name>
<accession>A0AA41BA81</accession>
<dbReference type="Proteomes" id="UP001165986">
    <property type="component" value="Unassembled WGS sequence"/>
</dbReference>